<evidence type="ECO:0000256" key="2">
    <source>
        <dbReference type="ARBA" id="ARBA00023125"/>
    </source>
</evidence>
<dbReference type="InterPro" id="IPR009057">
    <property type="entry name" value="Homeodomain-like_sf"/>
</dbReference>
<name>A0A417Y798_9ACTN</name>
<reference evidence="6 7" key="1">
    <citation type="submission" date="2018-09" db="EMBL/GenBank/DDBJ databases">
        <title>Genome sequencing of Nocardioides immobilis CCTCC AB 2017083 for comparison to Nocardioides silvaticus.</title>
        <authorList>
            <person name="Li C."/>
            <person name="Wang G."/>
        </authorList>
    </citation>
    <scope>NUCLEOTIDE SEQUENCE [LARGE SCALE GENOMIC DNA]</scope>
    <source>
        <strain evidence="6 7">CCTCC AB 2017083</strain>
    </source>
</reference>
<dbReference type="GO" id="GO:0003700">
    <property type="term" value="F:DNA-binding transcription factor activity"/>
    <property type="evidence" value="ECO:0007669"/>
    <property type="project" value="TreeGrafter"/>
</dbReference>
<proteinExistence type="predicted"/>
<dbReference type="SUPFAM" id="SSF46689">
    <property type="entry name" value="Homeodomain-like"/>
    <property type="match status" value="1"/>
</dbReference>
<dbReference type="PROSITE" id="PS50977">
    <property type="entry name" value="HTH_TETR_2"/>
    <property type="match status" value="1"/>
</dbReference>
<gene>
    <name evidence="6" type="ORF">D0Z08_04980</name>
</gene>
<dbReference type="EMBL" id="QXGH01000010">
    <property type="protein sequence ID" value="RHW28465.1"/>
    <property type="molecule type" value="Genomic_DNA"/>
</dbReference>
<keyword evidence="7" id="KW-1185">Reference proteome</keyword>
<evidence type="ECO:0000256" key="3">
    <source>
        <dbReference type="ARBA" id="ARBA00023163"/>
    </source>
</evidence>
<sequence length="178" mass="20101">MIEAALRLFAERPFESVSTADLARAAGTTRTNLNYHFGNKRNLYLAAIDRFATVPLGLSRELAIQSGTVDSSGFHSIFDRWLTLVEQHRETFKVLSHARRESNDQEVVELLDAALSTWEDYLLRLTRQPAGDRAARARIRSFQAMIGAATDEWLEHGVLTKNEVCDLLVRTLQAMIPE</sequence>
<keyword evidence="2 4" id="KW-0238">DNA-binding</keyword>
<feature type="DNA-binding region" description="H-T-H motif" evidence="4">
    <location>
        <begin position="18"/>
        <end position="37"/>
    </location>
</feature>
<comment type="caution">
    <text evidence="6">The sequence shown here is derived from an EMBL/GenBank/DDBJ whole genome shotgun (WGS) entry which is preliminary data.</text>
</comment>
<evidence type="ECO:0000259" key="5">
    <source>
        <dbReference type="PROSITE" id="PS50977"/>
    </source>
</evidence>
<feature type="domain" description="HTH tetR-type" evidence="5">
    <location>
        <begin position="1"/>
        <end position="55"/>
    </location>
</feature>
<keyword evidence="1" id="KW-0805">Transcription regulation</keyword>
<accession>A0A417Y798</accession>
<dbReference type="AlphaFoldDB" id="A0A417Y798"/>
<dbReference type="Gene3D" id="1.10.357.10">
    <property type="entry name" value="Tetracycline Repressor, domain 2"/>
    <property type="match status" value="1"/>
</dbReference>
<dbReference type="Pfam" id="PF00440">
    <property type="entry name" value="TetR_N"/>
    <property type="match status" value="1"/>
</dbReference>
<evidence type="ECO:0000256" key="4">
    <source>
        <dbReference type="PROSITE-ProRule" id="PRU00335"/>
    </source>
</evidence>
<dbReference type="GO" id="GO:0000976">
    <property type="term" value="F:transcription cis-regulatory region binding"/>
    <property type="evidence" value="ECO:0007669"/>
    <property type="project" value="TreeGrafter"/>
</dbReference>
<evidence type="ECO:0000313" key="6">
    <source>
        <dbReference type="EMBL" id="RHW28465.1"/>
    </source>
</evidence>
<evidence type="ECO:0000313" key="7">
    <source>
        <dbReference type="Proteomes" id="UP000283644"/>
    </source>
</evidence>
<dbReference type="OrthoDB" id="8479950at2"/>
<dbReference type="PRINTS" id="PR00455">
    <property type="entry name" value="HTHTETR"/>
</dbReference>
<dbReference type="PANTHER" id="PTHR30055:SF234">
    <property type="entry name" value="HTH-TYPE TRANSCRIPTIONAL REGULATOR BETI"/>
    <property type="match status" value="1"/>
</dbReference>
<keyword evidence="3" id="KW-0804">Transcription</keyword>
<dbReference type="InterPro" id="IPR001647">
    <property type="entry name" value="HTH_TetR"/>
</dbReference>
<dbReference type="InterPro" id="IPR050109">
    <property type="entry name" value="HTH-type_TetR-like_transc_reg"/>
</dbReference>
<dbReference type="PANTHER" id="PTHR30055">
    <property type="entry name" value="HTH-TYPE TRANSCRIPTIONAL REGULATOR RUTR"/>
    <property type="match status" value="1"/>
</dbReference>
<evidence type="ECO:0000256" key="1">
    <source>
        <dbReference type="ARBA" id="ARBA00023015"/>
    </source>
</evidence>
<dbReference type="Proteomes" id="UP000283644">
    <property type="component" value="Unassembled WGS sequence"/>
</dbReference>
<organism evidence="6 7">
    <name type="scientific">Nocardioides immobilis</name>
    <dbReference type="NCBI Taxonomy" id="2049295"/>
    <lineage>
        <taxon>Bacteria</taxon>
        <taxon>Bacillati</taxon>
        <taxon>Actinomycetota</taxon>
        <taxon>Actinomycetes</taxon>
        <taxon>Propionibacteriales</taxon>
        <taxon>Nocardioidaceae</taxon>
        <taxon>Nocardioides</taxon>
    </lineage>
</organism>
<protein>
    <submittedName>
        <fullName evidence="6">TetR/AcrR family transcriptional regulator</fullName>
    </submittedName>
</protein>